<dbReference type="Pfam" id="PF09898">
    <property type="entry name" value="DUF2125"/>
    <property type="match status" value="1"/>
</dbReference>
<dbReference type="EMBL" id="JAME01000030">
    <property type="protein sequence ID" value="ETX27578.1"/>
    <property type="molecule type" value="Genomic_DNA"/>
</dbReference>
<dbReference type="STRING" id="1449351.RISW2_13135"/>
<protein>
    <recommendedName>
        <fullName evidence="3">DUF2125 domain-containing protein</fullName>
    </recommendedName>
</protein>
<sequence length="320" mass="34632">MRPMKWLAFAVVVLALGWSAFWFLQVRWQRAAIEAWFDARRAEGWQASYEALEMRGFPNRIDATFTGLVLGDPEGRVTWEAPFAQVFRLAYRPGHVIVAWPETQSVETQAGRVAIESAGLRGSLELSGLTFDRVARLVLEAESLTLVPDFADRLALAEVHAALAATTDDPVRYRTALSGVAAGDAEGDPERASLDAVVTLTAPITTDGARTDITAVDLNLAEYVPGPARLRLSGDFDVDGEGRLSGDLDLQAEEWRDLVADAADRGRIDPGIAEGIEDAIGFVATLRGNPDTLDLGIRIDEGSMFLGPVPLGPAPRLRLP</sequence>
<dbReference type="AlphaFoldDB" id="X7F4D9"/>
<gene>
    <name evidence="1" type="ORF">RISW2_13135</name>
</gene>
<dbReference type="OrthoDB" id="7625707at2"/>
<evidence type="ECO:0000313" key="1">
    <source>
        <dbReference type="EMBL" id="ETX27578.1"/>
    </source>
</evidence>
<reference evidence="1 2" key="1">
    <citation type="submission" date="2014-01" db="EMBL/GenBank/DDBJ databases">
        <title>Roseivivax isoporae LMG 25204 Genome Sequencing.</title>
        <authorList>
            <person name="Lai Q."/>
            <person name="Li G."/>
            <person name="Shao Z."/>
        </authorList>
    </citation>
    <scope>NUCLEOTIDE SEQUENCE [LARGE SCALE GENOMIC DNA]</scope>
    <source>
        <strain evidence="1 2">LMG 25204</strain>
    </source>
</reference>
<proteinExistence type="predicted"/>
<evidence type="ECO:0000313" key="2">
    <source>
        <dbReference type="Proteomes" id="UP000023430"/>
    </source>
</evidence>
<name>X7F4D9_9RHOB</name>
<dbReference type="eggNOG" id="COG4093">
    <property type="taxonomic scope" value="Bacteria"/>
</dbReference>
<comment type="caution">
    <text evidence="1">The sequence shown here is derived from an EMBL/GenBank/DDBJ whole genome shotgun (WGS) entry which is preliminary data.</text>
</comment>
<dbReference type="RefSeq" id="WP_051492123.1">
    <property type="nucleotide sequence ID" value="NZ_JAME01000030.1"/>
</dbReference>
<keyword evidence="2" id="KW-1185">Reference proteome</keyword>
<evidence type="ECO:0008006" key="3">
    <source>
        <dbReference type="Google" id="ProtNLM"/>
    </source>
</evidence>
<dbReference type="InterPro" id="IPR018666">
    <property type="entry name" value="DUF2125"/>
</dbReference>
<organism evidence="1 2">
    <name type="scientific">Roseivivax isoporae LMG 25204</name>
    <dbReference type="NCBI Taxonomy" id="1449351"/>
    <lineage>
        <taxon>Bacteria</taxon>
        <taxon>Pseudomonadati</taxon>
        <taxon>Pseudomonadota</taxon>
        <taxon>Alphaproteobacteria</taxon>
        <taxon>Rhodobacterales</taxon>
        <taxon>Roseobacteraceae</taxon>
        <taxon>Roseivivax</taxon>
    </lineage>
</organism>
<dbReference type="Proteomes" id="UP000023430">
    <property type="component" value="Unassembled WGS sequence"/>
</dbReference>
<accession>X7F4D9</accession>